<keyword evidence="3" id="KW-1185">Reference proteome</keyword>
<dbReference type="Pfam" id="PF13474">
    <property type="entry name" value="SnoaL_3"/>
    <property type="match status" value="1"/>
</dbReference>
<reference evidence="3" key="1">
    <citation type="submission" date="2016-10" db="EMBL/GenBank/DDBJ databases">
        <authorList>
            <person name="Varghese N."/>
            <person name="Submissions S."/>
        </authorList>
    </citation>
    <scope>NUCLEOTIDE SEQUENCE [LARGE SCALE GENOMIC DNA]</scope>
    <source>
        <strain evidence="3">DSM 17044</strain>
    </source>
</reference>
<evidence type="ECO:0000313" key="2">
    <source>
        <dbReference type="EMBL" id="SEM80700.1"/>
    </source>
</evidence>
<sequence length="166" mass="18170">MFLTSLLCLSLVSAAPEVPKKAAAPAAAPAAVLDDWHKAAAEADEARYFGHFTADAVFLGTDATERWNRDAFRAWAKPYFSQGKAWSFRVVSRNLFFSKEGTVAWFDEVLDTPNMGPARGSGVLVKEGGRWKISQYNLSVPIPNALLTDFKDRIEAHLKAPSAPAK</sequence>
<dbReference type="RefSeq" id="WP_075010252.1">
    <property type="nucleotide sequence ID" value="NZ_FOAP01000023.1"/>
</dbReference>
<proteinExistence type="predicted"/>
<accession>A0A1H8BCP0</accession>
<dbReference type="InterPro" id="IPR037401">
    <property type="entry name" value="SnoaL-like"/>
</dbReference>
<dbReference type="SUPFAM" id="SSF54427">
    <property type="entry name" value="NTF2-like"/>
    <property type="match status" value="1"/>
</dbReference>
<evidence type="ECO:0000259" key="1">
    <source>
        <dbReference type="Pfam" id="PF13474"/>
    </source>
</evidence>
<protein>
    <submittedName>
        <fullName evidence="2">SnoaL-like domain-containing protein</fullName>
    </submittedName>
</protein>
<evidence type="ECO:0000313" key="3">
    <source>
        <dbReference type="Proteomes" id="UP000182719"/>
    </source>
</evidence>
<gene>
    <name evidence="2" type="ORF">SAMN05444354_123102</name>
</gene>
<dbReference type="InterPro" id="IPR032710">
    <property type="entry name" value="NTF2-like_dom_sf"/>
</dbReference>
<dbReference type="OrthoDB" id="271716at2"/>
<dbReference type="AlphaFoldDB" id="A0A1H8BCP0"/>
<dbReference type="EMBL" id="FOAP01000023">
    <property type="protein sequence ID" value="SEM80700.1"/>
    <property type="molecule type" value="Genomic_DNA"/>
</dbReference>
<name>A0A1H8BCP0_STIAU</name>
<feature type="domain" description="SnoaL-like" evidence="1">
    <location>
        <begin position="31"/>
        <end position="143"/>
    </location>
</feature>
<organism evidence="2 3">
    <name type="scientific">Stigmatella aurantiaca</name>
    <dbReference type="NCBI Taxonomy" id="41"/>
    <lineage>
        <taxon>Bacteria</taxon>
        <taxon>Pseudomonadati</taxon>
        <taxon>Myxococcota</taxon>
        <taxon>Myxococcia</taxon>
        <taxon>Myxococcales</taxon>
        <taxon>Cystobacterineae</taxon>
        <taxon>Archangiaceae</taxon>
        <taxon>Stigmatella</taxon>
    </lineage>
</organism>
<dbReference type="Gene3D" id="3.10.450.50">
    <property type="match status" value="1"/>
</dbReference>
<dbReference type="Proteomes" id="UP000182719">
    <property type="component" value="Unassembled WGS sequence"/>
</dbReference>